<accession>A0A9N9ZQJ1</accession>
<protein>
    <recommendedName>
        <fullName evidence="15">Shugoshin</fullName>
    </recommendedName>
</protein>
<keyword evidence="7" id="KW-0131">Cell cycle</keyword>
<feature type="compositionally biased region" description="Basic and acidic residues" evidence="10">
    <location>
        <begin position="195"/>
        <end position="204"/>
    </location>
</feature>
<evidence type="ECO:0000256" key="10">
    <source>
        <dbReference type="SAM" id="MobiDB-lite"/>
    </source>
</evidence>
<evidence type="ECO:0000256" key="7">
    <source>
        <dbReference type="ARBA" id="ARBA00023306"/>
    </source>
</evidence>
<feature type="region of interest" description="Disordered" evidence="10">
    <location>
        <begin position="172"/>
        <end position="647"/>
    </location>
</feature>
<evidence type="ECO:0000256" key="8">
    <source>
        <dbReference type="ARBA" id="ARBA00023328"/>
    </source>
</evidence>
<dbReference type="GO" id="GO:0005634">
    <property type="term" value="C:nucleus"/>
    <property type="evidence" value="ECO:0007669"/>
    <property type="project" value="InterPro"/>
</dbReference>
<evidence type="ECO:0000313" key="14">
    <source>
        <dbReference type="Proteomes" id="UP000775872"/>
    </source>
</evidence>
<feature type="compositionally biased region" description="Polar residues" evidence="10">
    <location>
        <begin position="251"/>
        <end position="261"/>
    </location>
</feature>
<keyword evidence="14" id="KW-1185">Reference proteome</keyword>
<keyword evidence="6 9" id="KW-0175">Coiled coil</keyword>
<dbReference type="InterPro" id="IPR011515">
    <property type="entry name" value="Shugoshin_C"/>
</dbReference>
<dbReference type="Pfam" id="PF07557">
    <property type="entry name" value="Shugoshin_C"/>
    <property type="match status" value="1"/>
</dbReference>
<gene>
    <name evidence="13" type="ORF">CSOL1703_00011375</name>
</gene>
<evidence type="ECO:0000313" key="13">
    <source>
        <dbReference type="EMBL" id="CAH0059339.1"/>
    </source>
</evidence>
<organism evidence="13 14">
    <name type="scientific">Clonostachys solani</name>
    <dbReference type="NCBI Taxonomy" id="160281"/>
    <lineage>
        <taxon>Eukaryota</taxon>
        <taxon>Fungi</taxon>
        <taxon>Dikarya</taxon>
        <taxon>Ascomycota</taxon>
        <taxon>Pezizomycotina</taxon>
        <taxon>Sordariomycetes</taxon>
        <taxon>Hypocreomycetidae</taxon>
        <taxon>Hypocreales</taxon>
        <taxon>Bionectriaceae</taxon>
        <taxon>Clonostachys</taxon>
    </lineage>
</organism>
<comment type="similarity">
    <text evidence="2">Belongs to the shugoshin family.</text>
</comment>
<comment type="caution">
    <text evidence="13">The sequence shown here is derived from an EMBL/GenBank/DDBJ whole genome shotgun (WGS) entry which is preliminary data.</text>
</comment>
<feature type="domain" description="Shugoshin C-terminal" evidence="11">
    <location>
        <begin position="460"/>
        <end position="483"/>
    </location>
</feature>
<dbReference type="Pfam" id="PF07558">
    <property type="entry name" value="Shugoshin_N"/>
    <property type="match status" value="1"/>
</dbReference>
<feature type="compositionally biased region" description="Basic residues" evidence="10">
    <location>
        <begin position="107"/>
        <end position="123"/>
    </location>
</feature>
<dbReference type="GO" id="GO:0000779">
    <property type="term" value="C:condensed chromosome, centromeric region"/>
    <property type="evidence" value="ECO:0007669"/>
    <property type="project" value="UniProtKB-ARBA"/>
</dbReference>
<comment type="subcellular location">
    <subcellularLocation>
        <location evidence="1">Chromosome</location>
        <location evidence="1">Centromere</location>
    </subcellularLocation>
</comment>
<feature type="compositionally biased region" description="Basic and acidic residues" evidence="10">
    <location>
        <begin position="323"/>
        <end position="345"/>
    </location>
</feature>
<evidence type="ECO:0008006" key="15">
    <source>
        <dbReference type="Google" id="ProtNLM"/>
    </source>
</evidence>
<feature type="compositionally biased region" description="Polar residues" evidence="10">
    <location>
        <begin position="359"/>
        <end position="375"/>
    </location>
</feature>
<feature type="compositionally biased region" description="Basic and acidic residues" evidence="10">
    <location>
        <begin position="476"/>
        <end position="489"/>
    </location>
</feature>
<keyword evidence="4" id="KW-0132">Cell division</keyword>
<evidence type="ECO:0000259" key="12">
    <source>
        <dbReference type="Pfam" id="PF07558"/>
    </source>
</evidence>
<feature type="compositionally biased region" description="Basic and acidic residues" evidence="10">
    <location>
        <begin position="297"/>
        <end position="313"/>
    </location>
</feature>
<feature type="domain" description="Shugoshin N-terminal coiled-coil" evidence="12">
    <location>
        <begin position="17"/>
        <end position="61"/>
    </location>
</feature>
<keyword evidence="5" id="KW-0159">Chromosome partition</keyword>
<sequence length="647" mass="71674">MARLNEPPVSTDSLETLRRKLLRQNRDLAKSNNVRALKIRELENDCACMLSENLQLRSRILELEKQVEDNDARRIADHALAIKAKLESQLTEWGDLIAGLGLEPPPKRHSPSIRRTSSSRRRTSCAYGRVSPSQRRLREVARDIEELGSISEHKSYPRLSMNPEQILALRSEADSVESPELGPPPMSQFINNEPTKVESPHAKSPEPSNLSPSPRNRIQSPESLPSPRADPFMDNSPSPKKRDMPLKPMPQLQSKAESLKSTVRPLQLKPQTVEPPAVENQNTIAPPAKAGTKRKFSVNDDLEKTGSGRDENQPPRMMASKTSIREKTGGKTLKELVTMRKDTRDQASAPLATRKPLSAKNTNDDFSSPKKNPQSGKAAILDDVAIEKVGLAKSKPIQEPVKSKTKNSALVKVVPLPSPEPEPVVAIVNSESETSDAQPTKVSRGATPPPVNMPAEEEVSRPSRRSRPTISYAEPNLRDKMRRPTKELVDAVAASRRTSHTEPIHRDFSKKKHEPETLAGAAASDEVAQEKLPPSPSGKVSREEEAKSRSTEGSKRSPSTTEDEESREEDTSKDQSSENIPGSDDVDLYEFTSSSPKHGKQGPAEGKRRRGPSRQSRSSRRFSAAVDQEDSFEMKEQTSSRRRSMMV</sequence>
<evidence type="ECO:0000256" key="9">
    <source>
        <dbReference type="SAM" id="Coils"/>
    </source>
</evidence>
<dbReference type="AlphaFoldDB" id="A0A9N9ZQJ1"/>
<evidence type="ECO:0000256" key="6">
    <source>
        <dbReference type="ARBA" id="ARBA00023054"/>
    </source>
</evidence>
<evidence type="ECO:0000256" key="3">
    <source>
        <dbReference type="ARBA" id="ARBA00022454"/>
    </source>
</evidence>
<evidence type="ECO:0000256" key="2">
    <source>
        <dbReference type="ARBA" id="ARBA00010845"/>
    </source>
</evidence>
<feature type="compositionally biased region" description="Polar residues" evidence="10">
    <location>
        <begin position="206"/>
        <end position="223"/>
    </location>
</feature>
<feature type="compositionally biased region" description="Basic and acidic residues" evidence="10">
    <location>
        <begin position="540"/>
        <end position="555"/>
    </location>
</feature>
<feature type="coiled-coil region" evidence="9">
    <location>
        <begin position="14"/>
        <end position="73"/>
    </location>
</feature>
<feature type="region of interest" description="Disordered" evidence="10">
    <location>
        <begin position="102"/>
        <end position="136"/>
    </location>
</feature>
<feature type="compositionally biased region" description="Polar residues" evidence="10">
    <location>
        <begin position="429"/>
        <end position="441"/>
    </location>
</feature>
<keyword evidence="3" id="KW-0158">Chromosome</keyword>
<dbReference type="OrthoDB" id="5394106at2759"/>
<reference evidence="13" key="1">
    <citation type="submission" date="2021-10" db="EMBL/GenBank/DDBJ databases">
        <authorList>
            <person name="Piombo E."/>
        </authorList>
    </citation>
    <scope>NUCLEOTIDE SEQUENCE</scope>
</reference>
<evidence type="ECO:0000256" key="4">
    <source>
        <dbReference type="ARBA" id="ARBA00022618"/>
    </source>
</evidence>
<keyword evidence="8" id="KW-0137">Centromere</keyword>
<proteinExistence type="inferred from homology"/>
<feature type="compositionally biased region" description="Basic residues" evidence="10">
    <location>
        <begin position="607"/>
        <end position="620"/>
    </location>
</feature>
<name>A0A9N9ZQJ1_9HYPO</name>
<dbReference type="InterPro" id="IPR011516">
    <property type="entry name" value="Shugoshin_N"/>
</dbReference>
<dbReference type="Proteomes" id="UP000775872">
    <property type="component" value="Unassembled WGS sequence"/>
</dbReference>
<dbReference type="GO" id="GO:0045132">
    <property type="term" value="P:meiotic chromosome segregation"/>
    <property type="evidence" value="ECO:0007669"/>
    <property type="project" value="InterPro"/>
</dbReference>
<evidence type="ECO:0000256" key="5">
    <source>
        <dbReference type="ARBA" id="ARBA00022829"/>
    </source>
</evidence>
<evidence type="ECO:0000256" key="1">
    <source>
        <dbReference type="ARBA" id="ARBA00004584"/>
    </source>
</evidence>
<dbReference type="GO" id="GO:0051301">
    <property type="term" value="P:cell division"/>
    <property type="evidence" value="ECO:0007669"/>
    <property type="project" value="UniProtKB-KW"/>
</dbReference>
<evidence type="ECO:0000259" key="11">
    <source>
        <dbReference type="Pfam" id="PF07557"/>
    </source>
</evidence>
<dbReference type="EMBL" id="CABFOC020000097">
    <property type="protein sequence ID" value="CAH0059339.1"/>
    <property type="molecule type" value="Genomic_DNA"/>
</dbReference>